<feature type="binding site" evidence="9">
    <location>
        <position position="177"/>
    </location>
    <ligand>
        <name>substrate</name>
    </ligand>
</feature>
<dbReference type="GO" id="GO:0097367">
    <property type="term" value="F:carbohydrate derivative binding"/>
    <property type="evidence" value="ECO:0007669"/>
    <property type="project" value="InterPro"/>
</dbReference>
<dbReference type="GO" id="GO:0008270">
    <property type="term" value="F:zinc ion binding"/>
    <property type="evidence" value="ECO:0007669"/>
    <property type="project" value="UniProtKB-UniRule"/>
</dbReference>
<dbReference type="EC" id="5.3.1.28" evidence="9"/>
<reference evidence="11 12" key="1">
    <citation type="journal article" date="2016" name="Nat. Commun.">
        <title>Thousands of microbial genomes shed light on interconnected biogeochemical processes in an aquifer system.</title>
        <authorList>
            <person name="Anantharaman K."/>
            <person name="Brown C.T."/>
            <person name="Hug L.A."/>
            <person name="Sharon I."/>
            <person name="Castelle C.J."/>
            <person name="Probst A.J."/>
            <person name="Thomas B.C."/>
            <person name="Singh A."/>
            <person name="Wilkins M.J."/>
            <person name="Karaoz U."/>
            <person name="Brodie E.L."/>
            <person name="Williams K.H."/>
            <person name="Hubbard S.S."/>
            <person name="Banfield J.F."/>
        </authorList>
    </citation>
    <scope>NUCLEOTIDE SEQUENCE [LARGE SCALE GENOMIC DNA]</scope>
</reference>
<dbReference type="InterPro" id="IPR001347">
    <property type="entry name" value="SIS_dom"/>
</dbReference>
<accession>A0A1F7X287</accession>
<feature type="binding site" evidence="9">
    <location>
        <begin position="100"/>
        <end position="101"/>
    </location>
    <ligand>
        <name>substrate</name>
    </ligand>
</feature>
<feature type="binding site" evidence="9">
    <location>
        <begin position="126"/>
        <end position="128"/>
    </location>
    <ligand>
        <name>substrate</name>
    </ligand>
</feature>
<dbReference type="InterPro" id="IPR050099">
    <property type="entry name" value="SIS_GmhA/DiaA_subfam"/>
</dbReference>
<dbReference type="AlphaFoldDB" id="A0A1F7X287"/>
<feature type="binding site" evidence="9">
    <location>
        <position position="185"/>
    </location>
    <ligand>
        <name>Zn(2+)</name>
        <dbReference type="ChEBI" id="CHEBI:29105"/>
    </ligand>
</feature>
<feature type="binding site" evidence="9">
    <location>
        <position position="69"/>
    </location>
    <ligand>
        <name>substrate</name>
    </ligand>
</feature>
<comment type="catalytic activity">
    <reaction evidence="1 9">
        <text>2 D-sedoheptulose 7-phosphate = D-glycero-alpha-D-manno-heptose 7-phosphate + D-glycero-beta-D-manno-heptose 7-phosphate</text>
        <dbReference type="Rhea" id="RHEA:27489"/>
        <dbReference type="ChEBI" id="CHEBI:57483"/>
        <dbReference type="ChEBI" id="CHEBI:60203"/>
        <dbReference type="ChEBI" id="CHEBI:60204"/>
        <dbReference type="EC" id="5.3.1.28"/>
    </reaction>
</comment>
<dbReference type="CDD" id="cd05006">
    <property type="entry name" value="SIS_GmhA"/>
    <property type="match status" value="1"/>
</dbReference>
<name>A0A1F7X287_9BACT</name>
<comment type="function">
    <text evidence="9">Catalyzes the isomerization of sedoheptulose 7-phosphate in D-glycero-D-manno-heptose 7-phosphate.</text>
</comment>
<keyword evidence="4 9" id="KW-0963">Cytoplasm</keyword>
<gene>
    <name evidence="9" type="primary">gmhA</name>
    <name evidence="11" type="ORF">A2159_01415</name>
</gene>
<dbReference type="Gene3D" id="3.40.50.10490">
    <property type="entry name" value="Glucose-6-phosphate isomerase like protein, domain 1"/>
    <property type="match status" value="1"/>
</dbReference>
<evidence type="ECO:0000259" key="10">
    <source>
        <dbReference type="PROSITE" id="PS51464"/>
    </source>
</evidence>
<evidence type="ECO:0000313" key="12">
    <source>
        <dbReference type="Proteomes" id="UP000179219"/>
    </source>
</evidence>
<proteinExistence type="inferred from homology"/>
<evidence type="ECO:0000256" key="2">
    <source>
        <dbReference type="ARBA" id="ARBA00004496"/>
    </source>
</evidence>
<dbReference type="GO" id="GO:0008968">
    <property type="term" value="F:D-sedoheptulose 7-phosphate isomerase activity"/>
    <property type="evidence" value="ECO:0007669"/>
    <property type="project" value="UniProtKB-UniRule"/>
</dbReference>
<evidence type="ECO:0000256" key="8">
    <source>
        <dbReference type="ARBA" id="ARBA00023277"/>
    </source>
</evidence>
<dbReference type="SUPFAM" id="SSF53697">
    <property type="entry name" value="SIS domain"/>
    <property type="match status" value="1"/>
</dbReference>
<organism evidence="11 12">
    <name type="scientific">Candidatus Woesebacteria bacterium RBG_13_34_9</name>
    <dbReference type="NCBI Taxonomy" id="1802477"/>
    <lineage>
        <taxon>Bacteria</taxon>
        <taxon>Candidatus Woeseibacteriota</taxon>
    </lineage>
</organism>
<dbReference type="EMBL" id="MGFP01000050">
    <property type="protein sequence ID" value="OGM08425.1"/>
    <property type="molecule type" value="Genomic_DNA"/>
</dbReference>
<sequence length="206" mass="22598">MDKNINFYRKKAETHLEESIKAKRETLEKCMDSILAGAKLIVDTFSSRGKVLICGNGGSAADSQHMATEFVSVLDRNISRPSLPAIALTTDSSVITAFSNDFGFEGVFERQVQGLGKPNDLLVGISTSGNSKNVIRAMIAANNIKMRTLALTGNSGKLRKIADVVISIPSKNTQYIQEAHLTVEHIICELVEHYLFVGIKKKELWS</sequence>
<dbReference type="GO" id="GO:0005975">
    <property type="term" value="P:carbohydrate metabolic process"/>
    <property type="evidence" value="ECO:0007669"/>
    <property type="project" value="UniProtKB-UniRule"/>
</dbReference>
<feature type="binding site" evidence="9">
    <location>
        <begin position="56"/>
        <end position="58"/>
    </location>
    <ligand>
        <name>substrate</name>
    </ligand>
</feature>
<evidence type="ECO:0000256" key="3">
    <source>
        <dbReference type="ARBA" id="ARBA00009894"/>
    </source>
</evidence>
<evidence type="ECO:0000256" key="5">
    <source>
        <dbReference type="ARBA" id="ARBA00022723"/>
    </source>
</evidence>
<keyword evidence="7 9" id="KW-0413">Isomerase</keyword>
<feature type="domain" description="SIS" evidence="10">
    <location>
        <begin position="41"/>
        <end position="201"/>
    </location>
</feature>
<keyword evidence="5 9" id="KW-0479">Metal-binding</keyword>
<evidence type="ECO:0000256" key="7">
    <source>
        <dbReference type="ARBA" id="ARBA00023235"/>
    </source>
</evidence>
<comment type="cofactor">
    <cofactor evidence="9">
        <name>Zn(2+)</name>
        <dbReference type="ChEBI" id="CHEBI:29105"/>
    </cofactor>
    <text evidence="9">Binds 1 zinc ion per subunit.</text>
</comment>
<feature type="binding site" evidence="9">
    <location>
        <position position="177"/>
    </location>
    <ligand>
        <name>Zn(2+)</name>
        <dbReference type="ChEBI" id="CHEBI:29105"/>
    </ligand>
</feature>
<comment type="subcellular location">
    <subcellularLocation>
        <location evidence="2 9">Cytoplasm</location>
    </subcellularLocation>
</comment>
<dbReference type="InterPro" id="IPR004515">
    <property type="entry name" value="Phosphoheptose_Isoase"/>
</dbReference>
<dbReference type="GO" id="GO:2001061">
    <property type="term" value="P:D-glycero-D-manno-heptose 7-phosphate biosynthetic process"/>
    <property type="evidence" value="ECO:0007669"/>
    <property type="project" value="UniProtKB-UniPathway"/>
</dbReference>
<feature type="binding site" evidence="9">
    <location>
        <position position="65"/>
    </location>
    <ligand>
        <name>Zn(2+)</name>
        <dbReference type="ChEBI" id="CHEBI:29105"/>
    </ligand>
</feature>
<evidence type="ECO:0000313" key="11">
    <source>
        <dbReference type="EMBL" id="OGM08425.1"/>
    </source>
</evidence>
<comment type="caution">
    <text evidence="11">The sequence shown here is derived from an EMBL/GenBank/DDBJ whole genome shotgun (WGS) entry which is preliminary data.</text>
</comment>
<dbReference type="InterPro" id="IPR035461">
    <property type="entry name" value="GmhA/DiaA"/>
</dbReference>
<comment type="miscellaneous">
    <text evidence="9">The reaction produces a racemic mixture of D-glycero-alpha-D-manno-heptose 7-phosphate and D-glycero-beta-D-manno-heptose 7-phosphate.</text>
</comment>
<feature type="binding site" evidence="9">
    <location>
        <position position="69"/>
    </location>
    <ligand>
        <name>Zn(2+)</name>
        <dbReference type="ChEBI" id="CHEBI:29105"/>
    </ligand>
</feature>
<keyword evidence="6 9" id="KW-0862">Zinc</keyword>
<evidence type="ECO:0000256" key="1">
    <source>
        <dbReference type="ARBA" id="ARBA00000348"/>
    </source>
</evidence>
<dbReference type="InterPro" id="IPR046348">
    <property type="entry name" value="SIS_dom_sf"/>
</dbReference>
<feature type="binding site" evidence="9">
    <location>
        <position position="131"/>
    </location>
    <ligand>
        <name>substrate</name>
    </ligand>
</feature>
<evidence type="ECO:0000256" key="4">
    <source>
        <dbReference type="ARBA" id="ARBA00022490"/>
    </source>
</evidence>
<dbReference type="Proteomes" id="UP000179219">
    <property type="component" value="Unassembled WGS sequence"/>
</dbReference>
<dbReference type="GO" id="GO:0005737">
    <property type="term" value="C:cytoplasm"/>
    <property type="evidence" value="ECO:0007669"/>
    <property type="project" value="UniProtKB-SubCell"/>
</dbReference>
<dbReference type="PANTHER" id="PTHR30390:SF6">
    <property type="entry name" value="DNAA INITIATOR-ASSOCIATING PROTEIN DIAA"/>
    <property type="match status" value="1"/>
</dbReference>
<dbReference type="UniPathway" id="UPA00041">
    <property type="reaction ID" value="UER00436"/>
</dbReference>
<evidence type="ECO:0000256" key="6">
    <source>
        <dbReference type="ARBA" id="ARBA00022833"/>
    </source>
</evidence>
<dbReference type="Pfam" id="PF13580">
    <property type="entry name" value="SIS_2"/>
    <property type="match status" value="1"/>
</dbReference>
<comment type="similarity">
    <text evidence="3 9">Belongs to the SIS family. GmhA subfamily.</text>
</comment>
<protein>
    <recommendedName>
        <fullName evidence="9">Phosphoheptose isomerase</fullName>
        <ecNumber evidence="9">5.3.1.28</ecNumber>
    </recommendedName>
    <alternativeName>
        <fullName evidence="9">Sedoheptulose 7-phosphate isomerase</fullName>
    </alternativeName>
</protein>
<dbReference type="HAMAP" id="MF_00067">
    <property type="entry name" value="GmhA"/>
    <property type="match status" value="1"/>
</dbReference>
<evidence type="ECO:0000256" key="9">
    <source>
        <dbReference type="HAMAP-Rule" id="MF_00067"/>
    </source>
</evidence>
<dbReference type="PANTHER" id="PTHR30390">
    <property type="entry name" value="SEDOHEPTULOSE 7-PHOSPHATE ISOMERASE / DNAA INITIATOR-ASSOCIATING FACTOR FOR REPLICATION INITIATION"/>
    <property type="match status" value="1"/>
</dbReference>
<keyword evidence="8 9" id="KW-0119">Carbohydrate metabolism</keyword>
<comment type="pathway">
    <text evidence="9">Carbohydrate biosynthesis; D-glycero-D-manno-heptose 7-phosphate biosynthesis; D-glycero-alpha-D-manno-heptose 7-phosphate and D-glycero-beta-D-manno-heptose 7-phosphate from sedoheptulose 7-phosphate: step 1/1.</text>
</comment>
<dbReference type="PROSITE" id="PS51464">
    <property type="entry name" value="SIS"/>
    <property type="match status" value="1"/>
</dbReference>